<name>A0ABN9MD55_9NEOB</name>
<proteinExistence type="predicted"/>
<keyword evidence="2" id="KW-1185">Reference proteome</keyword>
<reference evidence="1" key="1">
    <citation type="submission" date="2023-07" db="EMBL/GenBank/DDBJ databases">
        <authorList>
            <person name="Stuckert A."/>
        </authorList>
    </citation>
    <scope>NUCLEOTIDE SEQUENCE</scope>
</reference>
<evidence type="ECO:0008006" key="3">
    <source>
        <dbReference type="Google" id="ProtNLM"/>
    </source>
</evidence>
<protein>
    <recommendedName>
        <fullName evidence="3">GIY-YIG domain-containing protein</fullName>
    </recommendedName>
</protein>
<dbReference type="EMBL" id="CAUEEQ010062431">
    <property type="protein sequence ID" value="CAJ0964705.1"/>
    <property type="molecule type" value="Genomic_DNA"/>
</dbReference>
<accession>A0ABN9MD55</accession>
<comment type="caution">
    <text evidence="1">The sequence shown here is derived from an EMBL/GenBank/DDBJ whole genome shotgun (WGS) entry which is preliminary data.</text>
</comment>
<sequence>MCKRRPNNIRDKVVKADIGSFTRLTRQTFLGTERNGSFPCLGCACCSNVIKSSSIIHPHCGRQFRIRGFFTCDSNNVVYVVKCPCGLLYVGKTTQHIRDRIASHKSTIRCKKNMAPSPLPLYFCQSFSIAIEVSSIGAGYLTFTIGYIRLGTISCVSTRLLLNTTDGPNPIYKISRRGQAEIQHFQRNIDNWQGLKDPAHLNIPVRIVIIRYTWPGLRVRDNCIPTNNHWREPKSRIHNSTPP</sequence>
<gene>
    <name evidence="1" type="ORF">RIMI_LOCUS19498689</name>
</gene>
<evidence type="ECO:0000313" key="1">
    <source>
        <dbReference type="EMBL" id="CAJ0964705.1"/>
    </source>
</evidence>
<organism evidence="1 2">
    <name type="scientific">Ranitomeya imitator</name>
    <name type="common">mimic poison frog</name>
    <dbReference type="NCBI Taxonomy" id="111125"/>
    <lineage>
        <taxon>Eukaryota</taxon>
        <taxon>Metazoa</taxon>
        <taxon>Chordata</taxon>
        <taxon>Craniata</taxon>
        <taxon>Vertebrata</taxon>
        <taxon>Euteleostomi</taxon>
        <taxon>Amphibia</taxon>
        <taxon>Batrachia</taxon>
        <taxon>Anura</taxon>
        <taxon>Neobatrachia</taxon>
        <taxon>Hyloidea</taxon>
        <taxon>Dendrobatidae</taxon>
        <taxon>Dendrobatinae</taxon>
        <taxon>Ranitomeya</taxon>
    </lineage>
</organism>
<evidence type="ECO:0000313" key="2">
    <source>
        <dbReference type="Proteomes" id="UP001176940"/>
    </source>
</evidence>
<dbReference type="Proteomes" id="UP001176940">
    <property type="component" value="Unassembled WGS sequence"/>
</dbReference>